<gene>
    <name evidence="2" type="ORF">KV112_21530</name>
</gene>
<dbReference type="CDD" id="cd00829">
    <property type="entry name" value="SCP-x_thiolase"/>
    <property type="match status" value="1"/>
</dbReference>
<dbReference type="Pfam" id="PF22691">
    <property type="entry name" value="Thiolase_C_1"/>
    <property type="match status" value="1"/>
</dbReference>
<dbReference type="PANTHER" id="PTHR42870:SF1">
    <property type="entry name" value="NON-SPECIFIC LIPID-TRANSFER PROTEIN-LIKE 2"/>
    <property type="match status" value="1"/>
</dbReference>
<reference evidence="2 3" key="1">
    <citation type="submission" date="2023-12" db="EMBL/GenBank/DDBJ databases">
        <title>Description of new species of Mycobacterium terrae complex isolated from sewage at the Sao Paulo Zoological Park Foundation in Brazil.</title>
        <authorList>
            <person name="Romagnoli C.L."/>
            <person name="Conceicao E.C."/>
            <person name="Machado E."/>
            <person name="Barreto L.B.P.F."/>
            <person name="Sharma A."/>
            <person name="Silva N.M."/>
            <person name="Marques L.E."/>
            <person name="Juliana M.A."/>
            <person name="Lourenco M.C.S."/>
            <person name="Digiampietri L.A."/>
            <person name="Suffys P.N."/>
            <person name="Viana-Niero C."/>
        </authorList>
    </citation>
    <scope>NUCLEOTIDE SEQUENCE [LARGE SCALE GENOMIC DNA]</scope>
    <source>
        <strain evidence="2 3">MYC123</strain>
    </source>
</reference>
<dbReference type="InterPro" id="IPR055140">
    <property type="entry name" value="Thiolase_C_2"/>
</dbReference>
<dbReference type="SUPFAM" id="SSF53901">
    <property type="entry name" value="Thiolase-like"/>
    <property type="match status" value="2"/>
</dbReference>
<proteinExistence type="predicted"/>
<comment type="caution">
    <text evidence="2">The sequence shown here is derived from an EMBL/GenBank/DDBJ whole genome shotgun (WGS) entry which is preliminary data.</text>
</comment>
<dbReference type="RefSeq" id="WP_232530500.1">
    <property type="nucleotide sequence ID" value="NZ_JAYJJT010000040.1"/>
</dbReference>
<feature type="domain" description="Thiolase C-terminal" evidence="1">
    <location>
        <begin position="280"/>
        <end position="423"/>
    </location>
</feature>
<dbReference type="Proteomes" id="UP001299046">
    <property type="component" value="Unassembled WGS sequence"/>
</dbReference>
<accession>A0ABU5YQD0</accession>
<protein>
    <submittedName>
        <fullName evidence="2">Thiolase family protein</fullName>
    </submittedName>
</protein>
<evidence type="ECO:0000313" key="3">
    <source>
        <dbReference type="Proteomes" id="UP001299046"/>
    </source>
</evidence>
<evidence type="ECO:0000259" key="1">
    <source>
        <dbReference type="Pfam" id="PF22691"/>
    </source>
</evidence>
<keyword evidence="3" id="KW-1185">Reference proteome</keyword>
<dbReference type="EMBL" id="JAYJJT010000040">
    <property type="protein sequence ID" value="MEB3052279.1"/>
    <property type="molecule type" value="Genomic_DNA"/>
</dbReference>
<dbReference type="PANTHER" id="PTHR42870">
    <property type="entry name" value="ACETYL-COA C-ACETYLTRANSFERASE"/>
    <property type="match status" value="1"/>
</dbReference>
<evidence type="ECO:0000313" key="2">
    <source>
        <dbReference type="EMBL" id="MEB3052279.1"/>
    </source>
</evidence>
<dbReference type="InterPro" id="IPR016039">
    <property type="entry name" value="Thiolase-like"/>
</dbReference>
<sequence length="425" mass="44559">MSASATAALMTFDGFLYGLATYWYLNDCEVVMSSRALAGRPAIAAVEELRPGRYPDEDGAGMPELVLRRFLEGAQVGPDDVDGLLVCPAGMAAGHGADIFVHERLNDALGIRPRFCETINAGGATYTIMLSRAALAIGAGLADSVLCVGAGKFPKVGAGGADAMARMISHPDFEYPYGSFIPALYALAATRHMAERGTSRDALAAVAVCSRDWALRHPDALMRDAGPLTIEMVLDSRPIAWPFNLLDCSVPCEGGAAFLVTSGERARELTEQPAYLLGFGEFHDHGNISHASDFATMGAGVSARAAFDMAGVSPSDVDLAELYDAFTINPILLVEETGLVEPGKGGHFFLDGRGAPGGDLPINTYGGLLSFGHTGDASGMSMLVEGARQVMGQAEGRQVDAEIALVHTYGGVMADHSTVLLGRTP</sequence>
<dbReference type="Gene3D" id="3.40.47.10">
    <property type="match status" value="1"/>
</dbReference>
<organism evidence="2 3">
    <name type="scientific">[Mycobacterium] zoologicum</name>
    <dbReference type="NCBI Taxonomy" id="2872311"/>
    <lineage>
        <taxon>Bacteria</taxon>
        <taxon>Bacillati</taxon>
        <taxon>Actinomycetota</taxon>
        <taxon>Actinomycetes</taxon>
        <taxon>Mycobacteriales</taxon>
        <taxon>Mycobacteriaceae</taxon>
        <taxon>Mycolicibacter</taxon>
    </lineage>
</organism>
<name>A0ABU5YQD0_9MYCO</name>